<accession>A0A562PRP6</accession>
<dbReference type="Proteomes" id="UP000316905">
    <property type="component" value="Unassembled WGS sequence"/>
</dbReference>
<organism evidence="1 2">
    <name type="scientific">Pseudomonas duriflava</name>
    <dbReference type="NCBI Taxonomy" id="459528"/>
    <lineage>
        <taxon>Bacteria</taxon>
        <taxon>Pseudomonadati</taxon>
        <taxon>Pseudomonadota</taxon>
        <taxon>Gammaproteobacteria</taxon>
        <taxon>Pseudomonadales</taxon>
        <taxon>Pseudomonadaceae</taxon>
        <taxon>Pseudomonas</taxon>
    </lineage>
</organism>
<comment type="caution">
    <text evidence="1">The sequence shown here is derived from an EMBL/GenBank/DDBJ whole genome shotgun (WGS) entry which is preliminary data.</text>
</comment>
<reference evidence="1 2" key="1">
    <citation type="journal article" date="2015" name="Stand. Genomic Sci.">
        <title>Genomic Encyclopedia of Bacterial and Archaeal Type Strains, Phase III: the genomes of soil and plant-associated and newly described type strains.</title>
        <authorList>
            <person name="Whitman W.B."/>
            <person name="Woyke T."/>
            <person name="Klenk H.P."/>
            <person name="Zhou Y."/>
            <person name="Lilburn T.G."/>
            <person name="Beck B.J."/>
            <person name="De Vos P."/>
            <person name="Vandamme P."/>
            <person name="Eisen J.A."/>
            <person name="Garrity G."/>
            <person name="Hugenholtz P."/>
            <person name="Kyrpides N.C."/>
        </authorList>
    </citation>
    <scope>NUCLEOTIDE SEQUENCE [LARGE SCALE GENOMIC DNA]</scope>
    <source>
        <strain evidence="1 2">CGMCC 1.6858</strain>
    </source>
</reference>
<protein>
    <submittedName>
        <fullName evidence="1">Uncharacterized protein</fullName>
    </submittedName>
</protein>
<gene>
    <name evidence="1" type="ORF">IQ22_04390</name>
</gene>
<evidence type="ECO:0000313" key="1">
    <source>
        <dbReference type="EMBL" id="TWI47058.1"/>
    </source>
</evidence>
<name>A0A562PRP6_9PSED</name>
<evidence type="ECO:0000313" key="2">
    <source>
        <dbReference type="Proteomes" id="UP000316905"/>
    </source>
</evidence>
<sequence length="66" mass="7460">MTLQYIQNTIVCAPDELREPLHKLTCMQLIRTLGKRYLELYGEIAELDVMIAALVDELALGLIPAM</sequence>
<proteinExistence type="predicted"/>
<keyword evidence="2" id="KW-1185">Reference proteome</keyword>
<dbReference type="EMBL" id="VLKY01000026">
    <property type="protein sequence ID" value="TWI47058.1"/>
    <property type="molecule type" value="Genomic_DNA"/>
</dbReference>
<dbReference type="AlphaFoldDB" id="A0A562PRP6"/>